<proteinExistence type="predicted"/>
<name>A0A2S9X3G2_9NEIS</name>
<sequence>MRVPLIMVMMFTFACAMVAENKKRRLAAPFWWWLTDGMGQLMRLLPIDMRPPGALELAVMVVAMMERGFHVLIMLPRARHVKLQIKLNAVHLREKHRLHAWETVLFLWIPVLSRPEKSPENP</sequence>
<comment type="caution">
    <text evidence="1">The sequence shown here is derived from an EMBL/GenBank/DDBJ whole genome shotgun (WGS) entry which is preliminary data.</text>
</comment>
<dbReference type="Proteomes" id="UP000239469">
    <property type="component" value="Unassembled WGS sequence"/>
</dbReference>
<dbReference type="AlphaFoldDB" id="A0A2S9X3G2"/>
<evidence type="ECO:0000313" key="2">
    <source>
        <dbReference type="Proteomes" id="UP000239469"/>
    </source>
</evidence>
<organism evidence="1 2">
    <name type="scientific">Chromobacterium amazonense</name>
    <dbReference type="NCBI Taxonomy" id="1382803"/>
    <lineage>
        <taxon>Bacteria</taxon>
        <taxon>Pseudomonadati</taxon>
        <taxon>Pseudomonadota</taxon>
        <taxon>Betaproteobacteria</taxon>
        <taxon>Neisseriales</taxon>
        <taxon>Chromobacteriaceae</taxon>
        <taxon>Chromobacterium</taxon>
    </lineage>
</organism>
<gene>
    <name evidence="1" type="ORF">BUE93_11380</name>
</gene>
<dbReference type="PROSITE" id="PS51257">
    <property type="entry name" value="PROKAR_LIPOPROTEIN"/>
    <property type="match status" value="1"/>
</dbReference>
<evidence type="ECO:0000313" key="1">
    <source>
        <dbReference type="EMBL" id="PRP70261.1"/>
    </source>
</evidence>
<dbReference type="EMBL" id="MTBD01000026">
    <property type="protein sequence ID" value="PRP70261.1"/>
    <property type="molecule type" value="Genomic_DNA"/>
</dbReference>
<accession>A0A2S9X3G2</accession>
<reference evidence="1 2" key="1">
    <citation type="submission" date="2017-01" db="EMBL/GenBank/DDBJ databases">
        <title>New insights into the genetic diversity of Chromobacterium isolated from tropical freshwater lake.</title>
        <authorList>
            <person name="Santos A.B."/>
            <person name="Nascimento A.M."/>
            <person name="Da Silva P.C."/>
        </authorList>
    </citation>
    <scope>NUCLEOTIDE SEQUENCE [LARGE SCALE GENOMIC DNA]</scope>
    <source>
        <strain evidence="1 2">56AF</strain>
    </source>
</reference>
<protein>
    <submittedName>
        <fullName evidence="1">Uncharacterized protein</fullName>
    </submittedName>
</protein>